<dbReference type="EMBL" id="JACHNY010000005">
    <property type="protein sequence ID" value="MBB4618639.1"/>
    <property type="molecule type" value="Genomic_DNA"/>
</dbReference>
<gene>
    <name evidence="1" type="ORF">GGQ96_002782</name>
</gene>
<protein>
    <submittedName>
        <fullName evidence="1">Uncharacterized protein</fullName>
    </submittedName>
</protein>
<organism evidence="1 2">
    <name type="scientific">Sphingomonas abaci</name>
    <dbReference type="NCBI Taxonomy" id="237611"/>
    <lineage>
        <taxon>Bacteria</taxon>
        <taxon>Pseudomonadati</taxon>
        <taxon>Pseudomonadota</taxon>
        <taxon>Alphaproteobacteria</taxon>
        <taxon>Sphingomonadales</taxon>
        <taxon>Sphingomonadaceae</taxon>
        <taxon>Sphingomonas</taxon>
    </lineage>
</organism>
<accession>A0A7W7AKE2</accession>
<dbReference type="RefSeq" id="WP_184115667.1">
    <property type="nucleotide sequence ID" value="NZ_JACHNY010000005.1"/>
</dbReference>
<sequence length="66" mass="7499">MKRDKLAAAVAEAERFIARAKALPDAQPYERHGHSFTHDNFPRERGAIRRASMDLTRALADLRRPA</sequence>
<reference evidence="1 2" key="1">
    <citation type="submission" date="2020-08" db="EMBL/GenBank/DDBJ databases">
        <title>Genomic Encyclopedia of Type Strains, Phase IV (KMG-IV): sequencing the most valuable type-strain genomes for metagenomic binning, comparative biology and taxonomic classification.</title>
        <authorList>
            <person name="Goeker M."/>
        </authorList>
    </citation>
    <scope>NUCLEOTIDE SEQUENCE [LARGE SCALE GENOMIC DNA]</scope>
    <source>
        <strain evidence="1 2">DSM 15867</strain>
    </source>
</reference>
<dbReference type="Proteomes" id="UP000574769">
    <property type="component" value="Unassembled WGS sequence"/>
</dbReference>
<proteinExistence type="predicted"/>
<name>A0A7W7AKE2_9SPHN</name>
<keyword evidence="2" id="KW-1185">Reference proteome</keyword>
<evidence type="ECO:0000313" key="2">
    <source>
        <dbReference type="Proteomes" id="UP000574769"/>
    </source>
</evidence>
<evidence type="ECO:0000313" key="1">
    <source>
        <dbReference type="EMBL" id="MBB4618639.1"/>
    </source>
</evidence>
<dbReference type="AlphaFoldDB" id="A0A7W7AKE2"/>
<comment type="caution">
    <text evidence="1">The sequence shown here is derived from an EMBL/GenBank/DDBJ whole genome shotgun (WGS) entry which is preliminary data.</text>
</comment>